<proteinExistence type="predicted"/>
<organism evidence="3 4">
    <name type="scientific">Nitratidesulfovibrio oxamicus</name>
    <dbReference type="NCBI Taxonomy" id="32016"/>
    <lineage>
        <taxon>Bacteria</taxon>
        <taxon>Pseudomonadati</taxon>
        <taxon>Thermodesulfobacteriota</taxon>
        <taxon>Desulfovibrionia</taxon>
        <taxon>Desulfovibrionales</taxon>
        <taxon>Desulfovibrionaceae</taxon>
        <taxon>Nitratidesulfovibrio</taxon>
    </lineage>
</organism>
<feature type="transmembrane region" description="Helical" evidence="2">
    <location>
        <begin position="12"/>
        <end position="33"/>
    </location>
</feature>
<feature type="transmembrane region" description="Helical" evidence="2">
    <location>
        <begin position="344"/>
        <end position="363"/>
    </location>
</feature>
<name>A0ABS0J775_9BACT</name>
<protein>
    <submittedName>
        <fullName evidence="3">Uncharacterized protein</fullName>
    </submittedName>
</protein>
<evidence type="ECO:0000256" key="1">
    <source>
        <dbReference type="SAM" id="MobiDB-lite"/>
    </source>
</evidence>
<dbReference type="Proteomes" id="UP001194469">
    <property type="component" value="Unassembled WGS sequence"/>
</dbReference>
<keyword evidence="2" id="KW-0472">Membrane</keyword>
<keyword evidence="4" id="KW-1185">Reference proteome</keyword>
<gene>
    <name evidence="3" type="ORF">FVW20_14850</name>
</gene>
<keyword evidence="2" id="KW-0812">Transmembrane</keyword>
<sequence>MPTSRPRFSASLAIVMAIAAAALLMLLGLWLAAREFNVRTVAEQGRNLRERLLLRVAPAITALQLTGDLLSSVAPDRPTPADARELVLSSLANNPGVDAVTVCDGTGLLAMSLRANSGTLLHVRSSDGTDGSDDGQGAPWGRINTHATPHGPGDPTPPAIAEVCRRMAAATNAGALRIESGRKTAAAWTDVHPLLMASAPPGNNADADAASPANSAAITAVVDAHDRQEGGERSVGYSFRLDGLLASLAEGLPRDARVLVTSPRGENRAPQEAASLTGDGDPVREAAFAAWSTAGMPSDAAFTFKVQGARWWAHLAPITNVDTRTFAGVAMPQDQLLHMLLREAAIPLLLACGGLAVLLGAWWTHARRGASG</sequence>
<keyword evidence="2" id="KW-1133">Transmembrane helix</keyword>
<evidence type="ECO:0000313" key="3">
    <source>
        <dbReference type="EMBL" id="MBG3878254.1"/>
    </source>
</evidence>
<comment type="caution">
    <text evidence="3">The sequence shown here is derived from an EMBL/GenBank/DDBJ whole genome shotgun (WGS) entry which is preliminary data.</text>
</comment>
<evidence type="ECO:0000313" key="4">
    <source>
        <dbReference type="Proteomes" id="UP001194469"/>
    </source>
</evidence>
<evidence type="ECO:0000256" key="2">
    <source>
        <dbReference type="SAM" id="Phobius"/>
    </source>
</evidence>
<reference evidence="3 4" key="1">
    <citation type="submission" date="2019-08" db="EMBL/GenBank/DDBJ databases">
        <authorList>
            <person name="Luo N."/>
        </authorList>
    </citation>
    <scope>NUCLEOTIDE SEQUENCE [LARGE SCALE GENOMIC DNA]</scope>
    <source>
        <strain evidence="3 4">NCIMB 9442</strain>
    </source>
</reference>
<dbReference type="EMBL" id="VRYY01000519">
    <property type="protein sequence ID" value="MBG3878254.1"/>
    <property type="molecule type" value="Genomic_DNA"/>
</dbReference>
<feature type="non-terminal residue" evidence="3">
    <location>
        <position position="372"/>
    </location>
</feature>
<accession>A0ABS0J775</accession>
<feature type="region of interest" description="Disordered" evidence="1">
    <location>
        <begin position="125"/>
        <end position="154"/>
    </location>
</feature>
<dbReference type="RefSeq" id="WP_196610216.1">
    <property type="nucleotide sequence ID" value="NZ_VRYY01000519.1"/>
</dbReference>